<keyword evidence="4" id="KW-0255">Endonuclease</keyword>
<dbReference type="GO" id="GO:0004519">
    <property type="term" value="F:endonuclease activity"/>
    <property type="evidence" value="ECO:0007669"/>
    <property type="project" value="UniProtKB-KW"/>
</dbReference>
<evidence type="ECO:0000256" key="6">
    <source>
        <dbReference type="ARBA" id="ARBA00022884"/>
    </source>
</evidence>
<evidence type="ECO:0000256" key="3">
    <source>
        <dbReference type="ARBA" id="ARBA00022722"/>
    </source>
</evidence>
<evidence type="ECO:0000313" key="9">
    <source>
        <dbReference type="Proteomes" id="UP000278398"/>
    </source>
</evidence>
<reference evidence="8 9" key="1">
    <citation type="submission" date="2018-12" db="EMBL/GenBank/DDBJ databases">
        <title>Mesorhizobium carbonis sp. nov., isolated from coal mine water.</title>
        <authorList>
            <person name="Xin W."/>
            <person name="Xu Z."/>
            <person name="Xiang F."/>
            <person name="Zhang J."/>
            <person name="Xi L."/>
            <person name="Liu J."/>
        </authorList>
    </citation>
    <scope>NUCLEOTIDE SEQUENCE [LARGE SCALE GENOMIC DNA]</scope>
    <source>
        <strain evidence="8 9">B2.3</strain>
    </source>
</reference>
<dbReference type="Proteomes" id="UP000278398">
    <property type="component" value="Unassembled WGS sequence"/>
</dbReference>
<dbReference type="GO" id="GO:0003729">
    <property type="term" value="F:mRNA binding"/>
    <property type="evidence" value="ECO:0007669"/>
    <property type="project" value="InterPro"/>
</dbReference>
<comment type="caution">
    <text evidence="8">The sequence shown here is derived from an EMBL/GenBank/DDBJ whole genome shotgun (WGS) entry which is preliminary data.</text>
</comment>
<accession>A0A3S0AUJ2</accession>
<dbReference type="Pfam" id="PF07927">
    <property type="entry name" value="HicA_toxin"/>
    <property type="match status" value="1"/>
</dbReference>
<dbReference type="Gene3D" id="3.30.920.30">
    <property type="entry name" value="Hypothetical protein"/>
    <property type="match status" value="1"/>
</dbReference>
<dbReference type="OrthoDB" id="7998810at2"/>
<dbReference type="InterPro" id="IPR038570">
    <property type="entry name" value="HicA_sf"/>
</dbReference>
<evidence type="ECO:0000256" key="7">
    <source>
        <dbReference type="ARBA" id="ARBA00023016"/>
    </source>
</evidence>
<gene>
    <name evidence="8" type="ORF">EJC49_05560</name>
</gene>
<dbReference type="InterPro" id="IPR012933">
    <property type="entry name" value="HicA_mRNA_interferase"/>
</dbReference>
<comment type="similarity">
    <text evidence="1">Belongs to the HicA mRNA interferase family.</text>
</comment>
<keyword evidence="5" id="KW-0378">Hydrolase</keyword>
<evidence type="ECO:0000256" key="2">
    <source>
        <dbReference type="ARBA" id="ARBA00022649"/>
    </source>
</evidence>
<keyword evidence="9" id="KW-1185">Reference proteome</keyword>
<organism evidence="8 9">
    <name type="scientific">Aquibium carbonis</name>
    <dbReference type="NCBI Taxonomy" id="2495581"/>
    <lineage>
        <taxon>Bacteria</taxon>
        <taxon>Pseudomonadati</taxon>
        <taxon>Pseudomonadota</taxon>
        <taxon>Alphaproteobacteria</taxon>
        <taxon>Hyphomicrobiales</taxon>
        <taxon>Phyllobacteriaceae</taxon>
        <taxon>Aquibium</taxon>
    </lineage>
</organism>
<dbReference type="SUPFAM" id="SSF54786">
    <property type="entry name" value="YcfA/nrd intein domain"/>
    <property type="match status" value="1"/>
</dbReference>
<keyword evidence="3" id="KW-0540">Nuclease</keyword>
<keyword evidence="2" id="KW-1277">Toxin-antitoxin system</keyword>
<name>A0A3S0AUJ2_9HYPH</name>
<evidence type="ECO:0000256" key="5">
    <source>
        <dbReference type="ARBA" id="ARBA00022801"/>
    </source>
</evidence>
<evidence type="ECO:0000256" key="4">
    <source>
        <dbReference type="ARBA" id="ARBA00022759"/>
    </source>
</evidence>
<evidence type="ECO:0000256" key="1">
    <source>
        <dbReference type="ARBA" id="ARBA00006620"/>
    </source>
</evidence>
<keyword evidence="6" id="KW-0694">RNA-binding</keyword>
<evidence type="ECO:0000313" key="8">
    <source>
        <dbReference type="EMBL" id="RST87440.1"/>
    </source>
</evidence>
<dbReference type="RefSeq" id="WP_126698475.1">
    <property type="nucleotide sequence ID" value="NZ_RWKW01000017.1"/>
</dbReference>
<dbReference type="AlphaFoldDB" id="A0A3S0AUJ2"/>
<protein>
    <submittedName>
        <fullName evidence="8">Type II toxin-antitoxin system HicA family toxin</fullName>
    </submittedName>
</protein>
<dbReference type="GO" id="GO:0016787">
    <property type="term" value="F:hydrolase activity"/>
    <property type="evidence" value="ECO:0007669"/>
    <property type="project" value="UniProtKB-KW"/>
</dbReference>
<sequence>MPVFETSTRKIVARLEREGWRNVGGGKHDRYEHADHPDILIVVPRHREQSPGVARSIAKLAGWI</sequence>
<dbReference type="EMBL" id="RWKW01000017">
    <property type="protein sequence ID" value="RST87440.1"/>
    <property type="molecule type" value="Genomic_DNA"/>
</dbReference>
<keyword evidence="7" id="KW-0346">Stress response</keyword>
<proteinExistence type="inferred from homology"/>